<proteinExistence type="predicted"/>
<sequence>MSANKSRASGNSSVEAGPPQPPLNFSAFRDTEQGSEGSDSDSDSSSSPNLEAKSRPRDFINTVIADGKYQYDEAFRNSDRPDWKGAPSLDEATTSGYSRLRFDMSGFKPIDSLCRKPRLQSNNFKALGEAYIKEGVVWKIIGWRKVCSQMEYLVEYRSPENACNPGMADVFATALVSEDDMPHDLLLNYSHVKEFEVANLGHSNGGEKTMDHVEAFLVFAWNSNGKPLFTSHLSWDKLTSKASMIKETSSDVQAILDGIMVLVRWKDGKETWESGRTLVNLLTLSRFLRLWPGCVLKMRSKWERIKPSSKDPRVKLIANSIEDVALDMLADRMAAISIRPELGERVRATKPPQDDSIPKKSVSRKGGPVPQARPPSASAARHSYLNPLKRQVNTKRVTGYIMLDSNVHPIVTEQPPWRNTNSTFDHNNADKHRTT</sequence>
<dbReference type="AlphaFoldDB" id="A0A9P4QI67"/>
<reference evidence="2" key="1">
    <citation type="journal article" date="2020" name="Stud. Mycol.">
        <title>101 Dothideomycetes genomes: a test case for predicting lifestyles and emergence of pathogens.</title>
        <authorList>
            <person name="Haridas S."/>
            <person name="Albert R."/>
            <person name="Binder M."/>
            <person name="Bloem J."/>
            <person name="Labutti K."/>
            <person name="Salamov A."/>
            <person name="Andreopoulos B."/>
            <person name="Baker S."/>
            <person name="Barry K."/>
            <person name="Bills G."/>
            <person name="Bluhm B."/>
            <person name="Cannon C."/>
            <person name="Castanera R."/>
            <person name="Culley D."/>
            <person name="Daum C."/>
            <person name="Ezra D."/>
            <person name="Gonzalez J."/>
            <person name="Henrissat B."/>
            <person name="Kuo A."/>
            <person name="Liang C."/>
            <person name="Lipzen A."/>
            <person name="Lutzoni F."/>
            <person name="Magnuson J."/>
            <person name="Mondo S."/>
            <person name="Nolan M."/>
            <person name="Ohm R."/>
            <person name="Pangilinan J."/>
            <person name="Park H.-J."/>
            <person name="Ramirez L."/>
            <person name="Alfaro M."/>
            <person name="Sun H."/>
            <person name="Tritt A."/>
            <person name="Yoshinaga Y."/>
            <person name="Zwiers L.-H."/>
            <person name="Turgeon B."/>
            <person name="Goodwin S."/>
            <person name="Spatafora J."/>
            <person name="Crous P."/>
            <person name="Grigoriev I."/>
        </authorList>
    </citation>
    <scope>NUCLEOTIDE SEQUENCE</scope>
    <source>
        <strain evidence="2">CBS 125425</strain>
    </source>
</reference>
<dbReference type="Proteomes" id="UP000799444">
    <property type="component" value="Unassembled WGS sequence"/>
</dbReference>
<organism evidence="2 3">
    <name type="scientific">Polyplosphaeria fusca</name>
    <dbReference type="NCBI Taxonomy" id="682080"/>
    <lineage>
        <taxon>Eukaryota</taxon>
        <taxon>Fungi</taxon>
        <taxon>Dikarya</taxon>
        <taxon>Ascomycota</taxon>
        <taxon>Pezizomycotina</taxon>
        <taxon>Dothideomycetes</taxon>
        <taxon>Pleosporomycetidae</taxon>
        <taxon>Pleosporales</taxon>
        <taxon>Tetraplosphaeriaceae</taxon>
        <taxon>Polyplosphaeria</taxon>
    </lineage>
</organism>
<feature type="compositionally biased region" description="Polar residues" evidence="1">
    <location>
        <begin position="1"/>
        <end position="14"/>
    </location>
</feature>
<dbReference type="OrthoDB" id="10599393at2759"/>
<name>A0A9P4QI67_9PLEO</name>
<feature type="compositionally biased region" description="Basic and acidic residues" evidence="1">
    <location>
        <begin position="344"/>
        <end position="358"/>
    </location>
</feature>
<accession>A0A9P4QI67</accession>
<evidence type="ECO:0000313" key="3">
    <source>
        <dbReference type="Proteomes" id="UP000799444"/>
    </source>
</evidence>
<feature type="region of interest" description="Disordered" evidence="1">
    <location>
        <begin position="1"/>
        <end position="57"/>
    </location>
</feature>
<dbReference type="EMBL" id="ML996398">
    <property type="protein sequence ID" value="KAF2726740.1"/>
    <property type="molecule type" value="Genomic_DNA"/>
</dbReference>
<feature type="compositionally biased region" description="Polar residues" evidence="1">
    <location>
        <begin position="417"/>
        <end position="426"/>
    </location>
</feature>
<evidence type="ECO:0000313" key="2">
    <source>
        <dbReference type="EMBL" id="KAF2726740.1"/>
    </source>
</evidence>
<feature type="region of interest" description="Disordered" evidence="1">
    <location>
        <begin position="344"/>
        <end position="389"/>
    </location>
</feature>
<protein>
    <submittedName>
        <fullName evidence="2">Uncharacterized protein</fullName>
    </submittedName>
</protein>
<evidence type="ECO:0000256" key="1">
    <source>
        <dbReference type="SAM" id="MobiDB-lite"/>
    </source>
</evidence>
<feature type="region of interest" description="Disordered" evidence="1">
    <location>
        <begin position="411"/>
        <end position="435"/>
    </location>
</feature>
<gene>
    <name evidence="2" type="ORF">EJ04DRAFT_598105</name>
</gene>
<keyword evidence="3" id="KW-1185">Reference proteome</keyword>
<comment type="caution">
    <text evidence="2">The sequence shown here is derived from an EMBL/GenBank/DDBJ whole genome shotgun (WGS) entry which is preliminary data.</text>
</comment>